<comment type="caution">
    <text evidence="1">The sequence shown here is derived from an EMBL/GenBank/DDBJ whole genome shotgun (WGS) entry which is preliminary data.</text>
</comment>
<keyword evidence="2" id="KW-1185">Reference proteome</keyword>
<gene>
    <name evidence="1" type="ORF">ACFOUW_04195</name>
</gene>
<sequence>MGALTLSVEPLKLRSTKGDVHFGLAHSFRMVEEAPKVWHVSTVAYDYRLDDADGRELISWHWHPTPLPGVDFPHLHVSSSALDRHAHIPTGRVSIESILRLLLTDFGVHPTREHRTDYLDVLDASEQLFVDHRRWHA</sequence>
<evidence type="ECO:0000313" key="1">
    <source>
        <dbReference type="EMBL" id="MFC3760025.1"/>
    </source>
</evidence>
<dbReference type="RefSeq" id="WP_205120149.1">
    <property type="nucleotide sequence ID" value="NZ_JAFBCM010000001.1"/>
</dbReference>
<name>A0ABV7Y467_9ACTN</name>
<reference evidence="2" key="1">
    <citation type="journal article" date="2019" name="Int. J. Syst. Evol. Microbiol.">
        <title>The Global Catalogue of Microorganisms (GCM) 10K type strain sequencing project: providing services to taxonomists for standard genome sequencing and annotation.</title>
        <authorList>
            <consortium name="The Broad Institute Genomics Platform"/>
            <consortium name="The Broad Institute Genome Sequencing Center for Infectious Disease"/>
            <person name="Wu L."/>
            <person name="Ma J."/>
        </authorList>
    </citation>
    <scope>NUCLEOTIDE SEQUENCE [LARGE SCALE GENOMIC DNA]</scope>
    <source>
        <strain evidence="2">CGMCC 4.7241</strain>
    </source>
</reference>
<protein>
    <submittedName>
        <fullName evidence="1">Uncharacterized protein</fullName>
    </submittedName>
</protein>
<dbReference type="Proteomes" id="UP001595699">
    <property type="component" value="Unassembled WGS sequence"/>
</dbReference>
<evidence type="ECO:0000313" key="2">
    <source>
        <dbReference type="Proteomes" id="UP001595699"/>
    </source>
</evidence>
<accession>A0ABV7Y467</accession>
<organism evidence="1 2">
    <name type="scientific">Tenggerimyces flavus</name>
    <dbReference type="NCBI Taxonomy" id="1708749"/>
    <lineage>
        <taxon>Bacteria</taxon>
        <taxon>Bacillati</taxon>
        <taxon>Actinomycetota</taxon>
        <taxon>Actinomycetes</taxon>
        <taxon>Propionibacteriales</taxon>
        <taxon>Nocardioidaceae</taxon>
        <taxon>Tenggerimyces</taxon>
    </lineage>
</organism>
<dbReference type="EMBL" id="JBHRZH010000004">
    <property type="protein sequence ID" value="MFC3760025.1"/>
    <property type="molecule type" value="Genomic_DNA"/>
</dbReference>
<proteinExistence type="predicted"/>